<proteinExistence type="predicted"/>
<reference evidence="5" key="1">
    <citation type="journal article" date="2019" name="Int. J. Syst. Evol. Microbiol.">
        <title>The Global Catalogue of Microorganisms (GCM) 10K type strain sequencing project: providing services to taxonomists for standard genome sequencing and annotation.</title>
        <authorList>
            <consortium name="The Broad Institute Genomics Platform"/>
            <consortium name="The Broad Institute Genome Sequencing Center for Infectious Disease"/>
            <person name="Wu L."/>
            <person name="Ma J."/>
        </authorList>
    </citation>
    <scope>NUCLEOTIDE SEQUENCE [LARGE SCALE GENOMIC DNA]</scope>
    <source>
        <strain evidence="5">JCM 17805</strain>
    </source>
</reference>
<sequence>MIPAIKVKDYMQTSIAPVSPDATLSQVLDAFMHHDSAALPVSNATGQLLGVITEQSVLERAMLASYHCDLNLQAMDIMVTPEIMVSSETDILMLATTLKHQPETTTFAVVDNGRVSGIIRRKDILKALAVGTAACNRH</sequence>
<evidence type="ECO:0000313" key="5">
    <source>
        <dbReference type="Proteomes" id="UP001500604"/>
    </source>
</evidence>
<evidence type="ECO:0000256" key="1">
    <source>
        <dbReference type="ARBA" id="ARBA00023122"/>
    </source>
</evidence>
<dbReference type="PANTHER" id="PTHR43080:SF26">
    <property type="entry name" value="REGULATORY PROTEIN"/>
    <property type="match status" value="1"/>
</dbReference>
<dbReference type="SUPFAM" id="SSF54631">
    <property type="entry name" value="CBS-domain pair"/>
    <property type="match status" value="1"/>
</dbReference>
<dbReference type="PROSITE" id="PS51371">
    <property type="entry name" value="CBS"/>
    <property type="match status" value="2"/>
</dbReference>
<gene>
    <name evidence="4" type="ORF">GCM10023116_31600</name>
</gene>
<dbReference type="InterPro" id="IPR000644">
    <property type="entry name" value="CBS_dom"/>
</dbReference>
<dbReference type="Proteomes" id="UP001500604">
    <property type="component" value="Unassembled WGS sequence"/>
</dbReference>
<evidence type="ECO:0000313" key="4">
    <source>
        <dbReference type="EMBL" id="GAA4650877.1"/>
    </source>
</evidence>
<feature type="domain" description="CBS" evidence="3">
    <location>
        <begin position="78"/>
        <end position="134"/>
    </location>
</feature>
<dbReference type="PANTHER" id="PTHR43080">
    <property type="entry name" value="CBS DOMAIN-CONTAINING PROTEIN CBSX3, MITOCHONDRIAL"/>
    <property type="match status" value="1"/>
</dbReference>
<dbReference type="InterPro" id="IPR046342">
    <property type="entry name" value="CBS_dom_sf"/>
</dbReference>
<accession>A0ABP8V4S1</accession>
<dbReference type="RefSeq" id="WP_345197137.1">
    <property type="nucleotide sequence ID" value="NZ_BAABFL010000425.1"/>
</dbReference>
<dbReference type="Gene3D" id="3.10.580.10">
    <property type="entry name" value="CBS-domain"/>
    <property type="match status" value="1"/>
</dbReference>
<keyword evidence="5" id="KW-1185">Reference proteome</keyword>
<keyword evidence="1 2" id="KW-0129">CBS domain</keyword>
<protein>
    <submittedName>
        <fullName evidence="4">CBS domain-containing protein</fullName>
    </submittedName>
</protein>
<name>A0ABP8V4S1_9GAMM</name>
<dbReference type="InterPro" id="IPR051257">
    <property type="entry name" value="Diverse_CBS-Domain"/>
</dbReference>
<feature type="domain" description="CBS" evidence="3">
    <location>
        <begin position="11"/>
        <end position="70"/>
    </location>
</feature>
<evidence type="ECO:0000256" key="2">
    <source>
        <dbReference type="PROSITE-ProRule" id="PRU00703"/>
    </source>
</evidence>
<dbReference type="EMBL" id="BAABFL010000425">
    <property type="protein sequence ID" value="GAA4650877.1"/>
    <property type="molecule type" value="Genomic_DNA"/>
</dbReference>
<dbReference type="SMART" id="SM00116">
    <property type="entry name" value="CBS"/>
    <property type="match status" value="2"/>
</dbReference>
<organism evidence="4 5">
    <name type="scientific">Kistimonas scapharcae</name>
    <dbReference type="NCBI Taxonomy" id="1036133"/>
    <lineage>
        <taxon>Bacteria</taxon>
        <taxon>Pseudomonadati</taxon>
        <taxon>Pseudomonadota</taxon>
        <taxon>Gammaproteobacteria</taxon>
        <taxon>Oceanospirillales</taxon>
        <taxon>Endozoicomonadaceae</taxon>
        <taxon>Kistimonas</taxon>
    </lineage>
</organism>
<evidence type="ECO:0000259" key="3">
    <source>
        <dbReference type="PROSITE" id="PS51371"/>
    </source>
</evidence>
<dbReference type="Pfam" id="PF00571">
    <property type="entry name" value="CBS"/>
    <property type="match status" value="2"/>
</dbReference>
<comment type="caution">
    <text evidence="4">The sequence shown here is derived from an EMBL/GenBank/DDBJ whole genome shotgun (WGS) entry which is preliminary data.</text>
</comment>